<dbReference type="InterPro" id="IPR007055">
    <property type="entry name" value="BON_dom"/>
</dbReference>
<dbReference type="InterPro" id="IPR050810">
    <property type="entry name" value="Bact_Secretion_Sys_Channel"/>
</dbReference>
<organism evidence="3 4">
    <name type="scientific">Benzoatithermus flavus</name>
    <dbReference type="NCBI Taxonomy" id="3108223"/>
    <lineage>
        <taxon>Bacteria</taxon>
        <taxon>Pseudomonadati</taxon>
        <taxon>Pseudomonadota</taxon>
        <taxon>Alphaproteobacteria</taxon>
        <taxon>Geminicoccales</taxon>
        <taxon>Geminicoccaceae</taxon>
        <taxon>Benzoatithermus</taxon>
    </lineage>
</organism>
<dbReference type="EMBL" id="JBBLZC010000047">
    <property type="protein sequence ID" value="MEK0086145.1"/>
    <property type="molecule type" value="Genomic_DNA"/>
</dbReference>
<dbReference type="InterPro" id="IPR001775">
    <property type="entry name" value="GspD/PilQ"/>
</dbReference>
<dbReference type="Pfam" id="PF00263">
    <property type="entry name" value="Secretin"/>
    <property type="match status" value="1"/>
</dbReference>
<comment type="caution">
    <text evidence="3">The sequence shown here is derived from an EMBL/GenBank/DDBJ whole genome shotgun (WGS) entry which is preliminary data.</text>
</comment>
<evidence type="ECO:0000313" key="3">
    <source>
        <dbReference type="EMBL" id="MEK0086145.1"/>
    </source>
</evidence>
<protein>
    <submittedName>
        <fullName evidence="3">Type II and III secretion system protein family protein</fullName>
    </submittedName>
</protein>
<dbReference type="PROSITE" id="PS50914">
    <property type="entry name" value="BON"/>
    <property type="match status" value="1"/>
</dbReference>
<gene>
    <name evidence="3" type="ORF">U1T56_23560</name>
</gene>
<dbReference type="Pfam" id="PF13629">
    <property type="entry name" value="T2SS-T3SS_pil_N"/>
    <property type="match status" value="1"/>
</dbReference>
<evidence type="ECO:0000313" key="4">
    <source>
        <dbReference type="Proteomes" id="UP001375743"/>
    </source>
</evidence>
<reference evidence="3 4" key="1">
    <citation type="submission" date="2024-01" db="EMBL/GenBank/DDBJ databases">
        <title>Multi-omics insights into the function and evolution of sodium benzoate biodegradation pathways in Benzoatithermus flavus gen. nov., sp. nov. from hot spring.</title>
        <authorList>
            <person name="Hu C.-J."/>
            <person name="Li W.-J."/>
        </authorList>
    </citation>
    <scope>NUCLEOTIDE SEQUENCE [LARGE SCALE GENOMIC DNA]</scope>
    <source>
        <strain evidence="3 4">SYSU G07066</strain>
    </source>
</reference>
<evidence type="ECO:0000256" key="1">
    <source>
        <dbReference type="RuleBase" id="RU004003"/>
    </source>
</evidence>
<feature type="domain" description="BON" evidence="2">
    <location>
        <begin position="108"/>
        <end position="178"/>
    </location>
</feature>
<dbReference type="InterPro" id="IPR004846">
    <property type="entry name" value="T2SS/T3SS_dom"/>
</dbReference>
<comment type="similarity">
    <text evidence="1">Belongs to the bacterial secretin family.</text>
</comment>
<dbReference type="RefSeq" id="WP_418161988.1">
    <property type="nucleotide sequence ID" value="NZ_JBBLZC010000047.1"/>
</dbReference>
<dbReference type="InterPro" id="IPR032789">
    <property type="entry name" value="T2SS-T3SS_pil_N"/>
</dbReference>
<dbReference type="PANTHER" id="PTHR30332">
    <property type="entry name" value="PROBABLE GENERAL SECRETION PATHWAY PROTEIN D"/>
    <property type="match status" value="1"/>
</dbReference>
<sequence>MIPRMWLSGSGSHHRAAMAMLVIAILALIPTASVTAASPAPPIGQLVLEVRKGQLVKLDRPAAAVFLADPEIADVQAHSPTLVYVFGRRSGATTLFAVDEHENVLLRREVVVEHHLSELQQVLREAAPDAHLEVRSVDGGIILDGAVRDPAKAQEVREIAGRYLGENEALINRISVAAPTQVNLRVRVAEVSRDVTKLFGINWEGVFSPGDFLFGFATGRSFTTDGGPPFVRATDPSGVASSLFGSYSSSDVNINAILDALEREGLVNILAEPNLTALSGETASFLAGGEFPVPVGQNDNGIEIQFKQFGVSLAFTPTVLSANRISLKVRPEVSDITDRGAITVRDLVIPALSTRRAETTVELGSGQSFAIGGLISNNTRTSLDKVPGLGDLPILGALFRSTSFRRSESELVIIVTPYLVAPVASARLATPRDGLADASDLERLIEGRLAGGATRPGAEARIQAERPRLTGPAGFILD</sequence>
<proteinExistence type="inferred from homology"/>
<dbReference type="PANTHER" id="PTHR30332:SF17">
    <property type="entry name" value="TYPE IV PILIATION SYSTEM PROTEIN DR_0774-RELATED"/>
    <property type="match status" value="1"/>
</dbReference>
<keyword evidence="4" id="KW-1185">Reference proteome</keyword>
<dbReference type="Proteomes" id="UP001375743">
    <property type="component" value="Unassembled WGS sequence"/>
</dbReference>
<accession>A0ABU8Y0E6</accession>
<name>A0ABU8Y0E6_9PROT</name>
<evidence type="ECO:0000259" key="2">
    <source>
        <dbReference type="PROSITE" id="PS50914"/>
    </source>
</evidence>
<dbReference type="PRINTS" id="PR00811">
    <property type="entry name" value="BCTERIALGSPD"/>
</dbReference>